<comment type="caution">
    <text evidence="2">The sequence shown here is derived from an EMBL/GenBank/DDBJ whole genome shotgun (WGS) entry which is preliminary data.</text>
</comment>
<keyword evidence="3" id="KW-1185">Reference proteome</keyword>
<dbReference type="AlphaFoldDB" id="A0A9X2K692"/>
<feature type="transmembrane region" description="Helical" evidence="1">
    <location>
        <begin position="42"/>
        <end position="65"/>
    </location>
</feature>
<keyword evidence="1" id="KW-1133">Transmembrane helix</keyword>
<dbReference type="Proteomes" id="UP001139648">
    <property type="component" value="Unassembled WGS sequence"/>
</dbReference>
<feature type="transmembrane region" description="Helical" evidence="1">
    <location>
        <begin position="77"/>
        <end position="98"/>
    </location>
</feature>
<keyword evidence="1" id="KW-0812">Transmembrane</keyword>
<reference evidence="2" key="1">
    <citation type="submission" date="2022-06" db="EMBL/GenBank/DDBJ databases">
        <title>Sequencing the genomes of 1000 actinobacteria strains.</title>
        <authorList>
            <person name="Klenk H.-P."/>
        </authorList>
    </citation>
    <scope>NUCLEOTIDE SEQUENCE</scope>
    <source>
        <strain evidence="2">DSM 46694</strain>
    </source>
</reference>
<feature type="transmembrane region" description="Helical" evidence="1">
    <location>
        <begin position="104"/>
        <end position="128"/>
    </location>
</feature>
<evidence type="ECO:0000313" key="3">
    <source>
        <dbReference type="Proteomes" id="UP001139648"/>
    </source>
</evidence>
<protein>
    <submittedName>
        <fullName evidence="2">Uncharacterized protein</fullName>
    </submittedName>
</protein>
<keyword evidence="1" id="KW-0472">Membrane</keyword>
<evidence type="ECO:0000313" key="2">
    <source>
        <dbReference type="EMBL" id="MCP2358466.1"/>
    </source>
</evidence>
<feature type="transmembrane region" description="Helical" evidence="1">
    <location>
        <begin position="15"/>
        <end position="36"/>
    </location>
</feature>
<name>A0A9X2K692_9ACTN</name>
<sequence length="131" mass="13656">MALITTCRSILKSRIVWAGTAGVATTGAVVGLVALVNRIPQMLWLIIPLMPVYFLLALPLGALAGRLVGLPRPGGTTCYGWLVALIAGQALAWLPGGFDTAARIFVVAPALALFILPMGFAVAAAFTLRAR</sequence>
<gene>
    <name evidence="2" type="ORF">HD597_005486</name>
</gene>
<dbReference type="EMBL" id="JAMZEB010000002">
    <property type="protein sequence ID" value="MCP2358466.1"/>
    <property type="molecule type" value="Genomic_DNA"/>
</dbReference>
<evidence type="ECO:0000256" key="1">
    <source>
        <dbReference type="SAM" id="Phobius"/>
    </source>
</evidence>
<proteinExistence type="predicted"/>
<accession>A0A9X2K692</accession>
<organism evidence="2 3">
    <name type="scientific">Nonomuraea thailandensis</name>
    <dbReference type="NCBI Taxonomy" id="1188745"/>
    <lineage>
        <taxon>Bacteria</taxon>
        <taxon>Bacillati</taxon>
        <taxon>Actinomycetota</taxon>
        <taxon>Actinomycetes</taxon>
        <taxon>Streptosporangiales</taxon>
        <taxon>Streptosporangiaceae</taxon>
        <taxon>Nonomuraea</taxon>
    </lineage>
</organism>
<dbReference type="RefSeq" id="WP_253745654.1">
    <property type="nucleotide sequence ID" value="NZ_BAABKA010000059.1"/>
</dbReference>